<dbReference type="SMART" id="SM00316">
    <property type="entry name" value="S1"/>
    <property type="match status" value="2"/>
</dbReference>
<dbReference type="EMBL" id="CP058561">
    <property type="protein sequence ID" value="QUH27673.1"/>
    <property type="molecule type" value="Genomic_DNA"/>
</dbReference>
<dbReference type="InterPro" id="IPR048587">
    <property type="entry name" value="CvfB_S1_3rd"/>
</dbReference>
<reference evidence="3 4" key="1">
    <citation type="submission" date="2020-07" db="EMBL/GenBank/DDBJ databases">
        <title>Vallitalea guaymasensis genome.</title>
        <authorList>
            <person name="Postec A."/>
        </authorList>
    </citation>
    <scope>NUCLEOTIDE SEQUENCE [LARGE SCALE GENOMIC DNA]</scope>
    <source>
        <strain evidence="3 4">Ra1766G1</strain>
    </source>
</reference>
<dbReference type="Pfam" id="PF13509">
    <property type="entry name" value="S1_2"/>
    <property type="match status" value="2"/>
</dbReference>
<dbReference type="PANTHER" id="PTHR37296">
    <property type="entry name" value="CONSERVED VIRULENCE FACTOR B"/>
    <property type="match status" value="1"/>
</dbReference>
<evidence type="ECO:0000259" key="2">
    <source>
        <dbReference type="PROSITE" id="PS50126"/>
    </source>
</evidence>
<dbReference type="PIRSF" id="PIRSF012524">
    <property type="entry name" value="YitL_S1"/>
    <property type="match status" value="1"/>
</dbReference>
<keyword evidence="4" id="KW-1185">Reference proteome</keyword>
<dbReference type="InterPro" id="IPR014464">
    <property type="entry name" value="CvfB_fam"/>
</dbReference>
<dbReference type="SUPFAM" id="SSF50249">
    <property type="entry name" value="Nucleic acid-binding proteins"/>
    <property type="match status" value="1"/>
</dbReference>
<dbReference type="GO" id="GO:0003676">
    <property type="term" value="F:nucleic acid binding"/>
    <property type="evidence" value="ECO:0007669"/>
    <property type="project" value="InterPro"/>
</dbReference>
<feature type="domain" description="S1 motif" evidence="2">
    <location>
        <begin position="166"/>
        <end position="227"/>
    </location>
</feature>
<accession>A0A8J8M7J8</accession>
<dbReference type="InterPro" id="IPR039566">
    <property type="entry name" value="CvfB_S1_st"/>
</dbReference>
<comment type="similarity">
    <text evidence="1">Belongs to the CvfB family.</text>
</comment>
<evidence type="ECO:0000313" key="4">
    <source>
        <dbReference type="Proteomes" id="UP000677305"/>
    </source>
</evidence>
<dbReference type="Gene3D" id="2.40.50.140">
    <property type="entry name" value="Nucleic acid-binding proteins"/>
    <property type="match status" value="2"/>
</dbReference>
<dbReference type="InterPro" id="IPR012340">
    <property type="entry name" value="NA-bd_OB-fold"/>
</dbReference>
<dbReference type="Pfam" id="PF17783">
    <property type="entry name" value="WHD_CvfB"/>
    <property type="match status" value="1"/>
</dbReference>
<dbReference type="InterPro" id="IPR003029">
    <property type="entry name" value="S1_domain"/>
</dbReference>
<proteinExistence type="inferred from homology"/>
<sequence>MIKLGKVQLLTVKRLSPIGIFLTSNENEKKEENGFISDHYLDEKKDKEKEEVLLPKKQVPEGIKVGHQLEVFIYKDSKDRPIATTRKPKLVLGELAPLRVVQQTKIGAFMDWGLERDLFLPFREQTDKVHLNNEYLVSLYVDKSERLCATMDVYKHLSNESPYKKDDTVKGIVISVKEELGAFVAVDNKYNGLIPKNELFNNIKSGDHIEGRVTKVREDGKLNISLRQKAYLQMNDDSKKIMDKLIKNNGKLNLNDKSSPDRIKSELNMSKNAFKRAVGRLLKEGKIKFVGNGIEKI</sequence>
<gene>
    <name evidence="3" type="ORF">HYG85_01580</name>
</gene>
<dbReference type="Proteomes" id="UP000677305">
    <property type="component" value="Chromosome"/>
</dbReference>
<organism evidence="3 4">
    <name type="scientific">Vallitalea guaymasensis</name>
    <dbReference type="NCBI Taxonomy" id="1185412"/>
    <lineage>
        <taxon>Bacteria</taxon>
        <taxon>Bacillati</taxon>
        <taxon>Bacillota</taxon>
        <taxon>Clostridia</taxon>
        <taxon>Lachnospirales</taxon>
        <taxon>Vallitaleaceae</taxon>
        <taxon>Vallitalea</taxon>
    </lineage>
</organism>
<name>A0A8J8M7J8_9FIRM</name>
<dbReference type="PANTHER" id="PTHR37296:SF1">
    <property type="entry name" value="CONSERVED VIRULENCE FACTOR B"/>
    <property type="match status" value="1"/>
</dbReference>
<dbReference type="Pfam" id="PF21543">
    <property type="entry name" value="CvfB_2nd"/>
    <property type="match status" value="1"/>
</dbReference>
<evidence type="ECO:0000313" key="3">
    <source>
        <dbReference type="EMBL" id="QUH27673.1"/>
    </source>
</evidence>
<dbReference type="InterPro" id="IPR040764">
    <property type="entry name" value="CvfB_WH"/>
</dbReference>
<protein>
    <submittedName>
        <fullName evidence="3">S1 RNA-binding domain-containing protein</fullName>
    </submittedName>
</protein>
<dbReference type="Gene3D" id="1.10.10.10">
    <property type="entry name" value="Winged helix-like DNA-binding domain superfamily/Winged helix DNA-binding domain"/>
    <property type="match status" value="1"/>
</dbReference>
<dbReference type="PROSITE" id="PS50126">
    <property type="entry name" value="S1"/>
    <property type="match status" value="1"/>
</dbReference>
<evidence type="ECO:0000256" key="1">
    <source>
        <dbReference type="PIRNR" id="PIRNR012524"/>
    </source>
</evidence>
<dbReference type="AlphaFoldDB" id="A0A8J8M7J8"/>
<dbReference type="RefSeq" id="WP_212691998.1">
    <property type="nucleotide sequence ID" value="NZ_CP058561.1"/>
</dbReference>
<dbReference type="InterPro" id="IPR036388">
    <property type="entry name" value="WH-like_DNA-bd_sf"/>
</dbReference>
<dbReference type="KEGG" id="vgu:HYG85_01580"/>